<dbReference type="InterPro" id="IPR017985">
    <property type="entry name" value="MeTrfase_CN4_CS"/>
</dbReference>
<reference evidence="10 11" key="1">
    <citation type="journal article" date="2016" name="Nat. Commun.">
        <title>Thousands of microbial genomes shed light on interconnected biogeochemical processes in an aquifer system.</title>
        <authorList>
            <person name="Anantharaman K."/>
            <person name="Brown C.T."/>
            <person name="Hug L.A."/>
            <person name="Sharon I."/>
            <person name="Castelle C.J."/>
            <person name="Probst A.J."/>
            <person name="Thomas B.C."/>
            <person name="Singh A."/>
            <person name="Wilkins M.J."/>
            <person name="Karaoz U."/>
            <person name="Brodie E.L."/>
            <person name="Williams K.H."/>
            <person name="Hubbard S.S."/>
            <person name="Banfield J.F."/>
        </authorList>
    </citation>
    <scope>NUCLEOTIDE SEQUENCE [LARGE SCALE GENOMIC DNA]</scope>
</reference>
<evidence type="ECO:0000313" key="11">
    <source>
        <dbReference type="Proteomes" id="UP000177263"/>
    </source>
</evidence>
<dbReference type="SUPFAM" id="SSF53335">
    <property type="entry name" value="S-adenosyl-L-methionine-dependent methyltransferases"/>
    <property type="match status" value="2"/>
</dbReference>
<dbReference type="GO" id="GO:0009307">
    <property type="term" value="P:DNA restriction-modification system"/>
    <property type="evidence" value="ECO:0007669"/>
    <property type="project" value="UniProtKB-KW"/>
</dbReference>
<comment type="catalytic activity">
    <reaction evidence="8">
        <text>a 2'-deoxycytidine in DNA + S-adenosyl-L-methionine = an N(4)-methyl-2'-deoxycytidine in DNA + S-adenosyl-L-homocysteine + H(+)</text>
        <dbReference type="Rhea" id="RHEA:16857"/>
        <dbReference type="Rhea" id="RHEA-COMP:11369"/>
        <dbReference type="Rhea" id="RHEA-COMP:13674"/>
        <dbReference type="ChEBI" id="CHEBI:15378"/>
        <dbReference type="ChEBI" id="CHEBI:57856"/>
        <dbReference type="ChEBI" id="CHEBI:59789"/>
        <dbReference type="ChEBI" id="CHEBI:85452"/>
        <dbReference type="ChEBI" id="CHEBI:137933"/>
        <dbReference type="EC" id="2.1.1.113"/>
    </reaction>
</comment>
<dbReference type="GO" id="GO:0032259">
    <property type="term" value="P:methylation"/>
    <property type="evidence" value="ECO:0007669"/>
    <property type="project" value="UniProtKB-KW"/>
</dbReference>
<accession>A0A1F7YRC4</accession>
<evidence type="ECO:0000313" key="10">
    <source>
        <dbReference type="EMBL" id="OGM29872.1"/>
    </source>
</evidence>
<comment type="similarity">
    <text evidence="1">Belongs to the N(4)/N(6)-methyltransferase family. N(4) subfamily.</text>
</comment>
<sequence length="408" mass="46126">MDYSWDYRGEKTKSYTHGIHTYPAMFIPQVGRRLLETYSKKGDTICDIFCGSGTALVESKLIGRNAYGIDLNPLAIFLAYAKTTPVNPQELTKEYIALLDRVEKIKDSEIQRPDFKNIDFWFKEKVIVKLAKLKKAIRAIKDKPIQNFLMVAFSETVRYSSNCKNGEFKLVRIKGEKLEKHDPDVMGIFRKHAEKNITGMTDFYKDSDKSSWTKIIYGDSSKDNGIKVNSIDCIITSPPYGDSRTTVAYGQFSRLSAQWVDVFEDPNDASGVDNNLLGGRATKNLAHALSSDYLKESLDKIAKQDEARAKDVLSFNLGLNECLKQAYKILKPGKYFCLVVGNRLVKQVRIPTDFIIAELAEKIGFTCEDIIVRNIPGKRMPIKNSPTNIVGALEETMNKESIVVLRKN</sequence>
<keyword evidence="5" id="KW-0949">S-adenosyl-L-methionine</keyword>
<name>A0A1F7YRC4_9BACT</name>
<evidence type="ECO:0000256" key="3">
    <source>
        <dbReference type="ARBA" id="ARBA00022603"/>
    </source>
</evidence>
<dbReference type="Pfam" id="PF01555">
    <property type="entry name" value="N6_N4_Mtase"/>
    <property type="match status" value="2"/>
</dbReference>
<evidence type="ECO:0000256" key="1">
    <source>
        <dbReference type="ARBA" id="ARBA00010203"/>
    </source>
</evidence>
<dbReference type="GO" id="GO:0008170">
    <property type="term" value="F:N-methyltransferase activity"/>
    <property type="evidence" value="ECO:0007669"/>
    <property type="project" value="InterPro"/>
</dbReference>
<keyword evidence="4" id="KW-0808">Transferase</keyword>
<dbReference type="GO" id="GO:0003677">
    <property type="term" value="F:DNA binding"/>
    <property type="evidence" value="ECO:0007669"/>
    <property type="project" value="UniProtKB-KW"/>
</dbReference>
<dbReference type="EC" id="2.1.1.113" evidence="2"/>
<organism evidence="10 11">
    <name type="scientific">Candidatus Woesebacteria bacterium RIFCSPHIGHO2_01_FULL_41_10</name>
    <dbReference type="NCBI Taxonomy" id="1802500"/>
    <lineage>
        <taxon>Bacteria</taxon>
        <taxon>Candidatus Woeseibacteriota</taxon>
    </lineage>
</organism>
<dbReference type="Proteomes" id="UP000177263">
    <property type="component" value="Unassembled WGS sequence"/>
</dbReference>
<feature type="domain" description="DNA methylase N-4/N-6" evidence="9">
    <location>
        <begin position="5"/>
        <end position="73"/>
    </location>
</feature>
<dbReference type="InterPro" id="IPR002941">
    <property type="entry name" value="DNA_methylase_N4/N6"/>
</dbReference>
<protein>
    <recommendedName>
        <fullName evidence="2">site-specific DNA-methyltransferase (cytosine-N(4)-specific)</fullName>
        <ecNumber evidence="2">2.1.1.113</ecNumber>
    </recommendedName>
</protein>
<comment type="caution">
    <text evidence="10">The sequence shown here is derived from an EMBL/GenBank/DDBJ whole genome shotgun (WGS) entry which is preliminary data.</text>
</comment>
<dbReference type="Gene3D" id="3.40.50.150">
    <property type="entry name" value="Vaccinia Virus protein VP39"/>
    <property type="match status" value="2"/>
</dbReference>
<dbReference type="GO" id="GO:0015667">
    <property type="term" value="F:site-specific DNA-methyltransferase (cytosine-N4-specific) activity"/>
    <property type="evidence" value="ECO:0007669"/>
    <property type="project" value="UniProtKB-EC"/>
</dbReference>
<proteinExistence type="inferred from homology"/>
<evidence type="ECO:0000256" key="2">
    <source>
        <dbReference type="ARBA" id="ARBA00012185"/>
    </source>
</evidence>
<dbReference type="InterPro" id="IPR029063">
    <property type="entry name" value="SAM-dependent_MTases_sf"/>
</dbReference>
<evidence type="ECO:0000256" key="7">
    <source>
        <dbReference type="ARBA" id="ARBA00023125"/>
    </source>
</evidence>
<evidence type="ECO:0000256" key="6">
    <source>
        <dbReference type="ARBA" id="ARBA00022747"/>
    </source>
</evidence>
<dbReference type="EMBL" id="MGGM01000008">
    <property type="protein sequence ID" value="OGM29872.1"/>
    <property type="molecule type" value="Genomic_DNA"/>
</dbReference>
<feature type="domain" description="DNA methylase N-4/N-6" evidence="9">
    <location>
        <begin position="231"/>
        <end position="385"/>
    </location>
</feature>
<evidence type="ECO:0000256" key="8">
    <source>
        <dbReference type="ARBA" id="ARBA00049120"/>
    </source>
</evidence>
<dbReference type="PROSITE" id="PS00093">
    <property type="entry name" value="N4_MTASE"/>
    <property type="match status" value="1"/>
</dbReference>
<evidence type="ECO:0000256" key="4">
    <source>
        <dbReference type="ARBA" id="ARBA00022679"/>
    </source>
</evidence>
<evidence type="ECO:0000256" key="5">
    <source>
        <dbReference type="ARBA" id="ARBA00022691"/>
    </source>
</evidence>
<gene>
    <name evidence="10" type="ORF">A2801_01910</name>
</gene>
<keyword evidence="7" id="KW-0238">DNA-binding</keyword>
<dbReference type="AlphaFoldDB" id="A0A1F7YRC4"/>
<keyword evidence="3" id="KW-0489">Methyltransferase</keyword>
<keyword evidence="6" id="KW-0680">Restriction system</keyword>
<evidence type="ECO:0000259" key="9">
    <source>
        <dbReference type="Pfam" id="PF01555"/>
    </source>
</evidence>